<dbReference type="EMBL" id="CM056816">
    <property type="protein sequence ID" value="KAJ8633429.1"/>
    <property type="molecule type" value="Genomic_DNA"/>
</dbReference>
<comment type="caution">
    <text evidence="1">The sequence shown here is derived from an EMBL/GenBank/DDBJ whole genome shotgun (WGS) entry which is preliminary data.</text>
</comment>
<evidence type="ECO:0000313" key="1">
    <source>
        <dbReference type="EMBL" id="KAJ8633429.1"/>
    </source>
</evidence>
<proteinExistence type="predicted"/>
<dbReference type="Proteomes" id="UP001234297">
    <property type="component" value="Chromosome 8"/>
</dbReference>
<gene>
    <name evidence="1" type="ORF">MRB53_026765</name>
</gene>
<reference evidence="1 2" key="1">
    <citation type="journal article" date="2022" name="Hortic Res">
        <title>A haplotype resolved chromosomal level avocado genome allows analysis of novel avocado genes.</title>
        <authorList>
            <person name="Nath O."/>
            <person name="Fletcher S.J."/>
            <person name="Hayward A."/>
            <person name="Shaw L.M."/>
            <person name="Masouleh A.K."/>
            <person name="Furtado A."/>
            <person name="Henry R.J."/>
            <person name="Mitter N."/>
        </authorList>
    </citation>
    <scope>NUCLEOTIDE SEQUENCE [LARGE SCALE GENOMIC DNA]</scope>
    <source>
        <strain evidence="2">cv. Hass</strain>
    </source>
</reference>
<evidence type="ECO:0000313" key="2">
    <source>
        <dbReference type="Proteomes" id="UP001234297"/>
    </source>
</evidence>
<keyword evidence="2" id="KW-1185">Reference proteome</keyword>
<protein>
    <submittedName>
        <fullName evidence="1">Uncharacterized protein</fullName>
    </submittedName>
</protein>
<name>A0ACC2LJ47_PERAE</name>
<organism evidence="1 2">
    <name type="scientific">Persea americana</name>
    <name type="common">Avocado</name>
    <dbReference type="NCBI Taxonomy" id="3435"/>
    <lineage>
        <taxon>Eukaryota</taxon>
        <taxon>Viridiplantae</taxon>
        <taxon>Streptophyta</taxon>
        <taxon>Embryophyta</taxon>
        <taxon>Tracheophyta</taxon>
        <taxon>Spermatophyta</taxon>
        <taxon>Magnoliopsida</taxon>
        <taxon>Magnoliidae</taxon>
        <taxon>Laurales</taxon>
        <taxon>Lauraceae</taxon>
        <taxon>Persea</taxon>
    </lineage>
</organism>
<sequence>MAKNKVRFIKPRSMGQPMSDYDKQRREKIELNNLRLVEKGFQRTANSLVDLKEKGKTKTTKEAKNMRAMDDDDEEYQPLEDENNLNFDDHLSEYSDDEELIDAIMNERIKKNVVAQHTSTPHTEIPHMQSTVPLSSTQGSMPTPSSMVGIPGSLTTESTVAPTPTQDLLVEQRTLSTTPTSLLHDMVRASTSKRVRGATRGINTKRLIAASGGTKLVVAVPLEVGLPVGENATRLASWLGVQIKMAAPLKDMEKWDDIPSTIKAPIIQATRDKFDIREYDEKEHVRSGIDRKCNKLYRTWRHNMKERYEALVKASKDPYIKPYRGVSGEDWAWMIGNIWTNKDKEVQLEARHQEDESRRKEDEALGLPVTMPQEEMPMEVLEHSYEEHSGSETFEDVVVYKEPSTYDNLLMTLGSSSKSMADVYQRR</sequence>
<accession>A0ACC2LJ47</accession>